<organism evidence="2 3">
    <name type="scientific">Salmonella phage BSPM4</name>
    <dbReference type="NCBI Taxonomy" id="1958913"/>
    <lineage>
        <taxon>Viruses</taxon>
        <taxon>Duplodnaviria</taxon>
        <taxon>Heunggongvirae</taxon>
        <taxon>Uroviricota</taxon>
        <taxon>Caudoviricetes</taxon>
        <taxon>Casjensviridae</taxon>
        <taxon>Chivirus</taxon>
        <taxon>Chivirus BSPM4</taxon>
    </lineage>
</organism>
<protein>
    <submittedName>
        <fullName evidence="2">NinC protein</fullName>
    </submittedName>
</protein>
<gene>
    <name evidence="2" type="ORF">BSPM4_0043</name>
</gene>
<keyword evidence="3" id="KW-1185">Reference proteome</keyword>
<evidence type="ECO:0000256" key="1">
    <source>
        <dbReference type="SAM" id="MobiDB-lite"/>
    </source>
</evidence>
<accession>A0A2P0P8X1</accession>
<evidence type="ECO:0000313" key="2">
    <source>
        <dbReference type="EMBL" id="AQY55219.1"/>
    </source>
</evidence>
<evidence type="ECO:0000313" key="3">
    <source>
        <dbReference type="Proteomes" id="UP000241354"/>
    </source>
</evidence>
<proteinExistence type="predicted"/>
<feature type="compositionally biased region" description="Acidic residues" evidence="1">
    <location>
        <begin position="19"/>
        <end position="29"/>
    </location>
</feature>
<reference evidence="2 3" key="1">
    <citation type="submission" date="2017-02" db="EMBL/GenBank/DDBJ databases">
        <title>Complete Genome Sequence of Salmonella typhimurium Baceriophage BSPM4.</title>
        <authorList>
            <person name="Bai J."/>
            <person name="Ryu S."/>
        </authorList>
    </citation>
    <scope>NUCLEOTIDE SEQUENCE [LARGE SCALE GENOMIC DNA]</scope>
</reference>
<name>A0A2P0P8X1_9CAUD</name>
<feature type="region of interest" description="Disordered" evidence="1">
    <location>
        <begin position="1"/>
        <end position="29"/>
    </location>
</feature>
<sequence length="29" mass="3155">MPTNKAPLVVSFSGGQSDLFDEDLEDDEV</sequence>
<dbReference type="Proteomes" id="UP000241354">
    <property type="component" value="Segment"/>
</dbReference>
<dbReference type="EMBL" id="KY620117">
    <property type="protein sequence ID" value="AQY55219.1"/>
    <property type="molecule type" value="Genomic_DNA"/>
</dbReference>